<sequence>MMISLAAVALSNTAAAQALVTPDQLPNLFISACLDGSARAADGSVTRIDYSALPNELRSRLGKPIAAQVWKINGSDDAYLYSLSFTERGYSPRICGVASQNLVLRPASAAVETRLRGGAPSAGSYKSVEWLDETAGYRALATRAGGYTILQVNWLRDNQAEVPRTQ</sequence>
<name>A0ABX6T749_9SPHN</name>
<accession>A0ABX6T749</accession>
<evidence type="ECO:0008006" key="4">
    <source>
        <dbReference type="Google" id="ProtNLM"/>
    </source>
</evidence>
<gene>
    <name evidence="2" type="ORF">H9L14_10100</name>
</gene>
<dbReference type="Proteomes" id="UP000516105">
    <property type="component" value="Chromosome"/>
</dbReference>
<feature type="chain" id="PRO_5046758807" description="Lipoprotein" evidence="1">
    <location>
        <begin position="19"/>
        <end position="166"/>
    </location>
</feature>
<protein>
    <recommendedName>
        <fullName evidence="4">Lipoprotein</fullName>
    </recommendedName>
</protein>
<keyword evidence="3" id="KW-1185">Reference proteome</keyword>
<evidence type="ECO:0000256" key="1">
    <source>
        <dbReference type="SAM" id="SignalP"/>
    </source>
</evidence>
<evidence type="ECO:0000313" key="3">
    <source>
        <dbReference type="Proteomes" id="UP000516105"/>
    </source>
</evidence>
<dbReference type="EMBL" id="CP060782">
    <property type="protein sequence ID" value="QNP45043.1"/>
    <property type="molecule type" value="Genomic_DNA"/>
</dbReference>
<evidence type="ECO:0000313" key="2">
    <source>
        <dbReference type="EMBL" id="QNP45043.1"/>
    </source>
</evidence>
<proteinExistence type="predicted"/>
<keyword evidence="1" id="KW-0732">Signal</keyword>
<dbReference type="RefSeq" id="WP_187707999.1">
    <property type="nucleotide sequence ID" value="NZ_CP060782.1"/>
</dbReference>
<organism evidence="2 3">
    <name type="scientific">Sphingomonas sediminicola</name>
    <dbReference type="NCBI Taxonomy" id="386874"/>
    <lineage>
        <taxon>Bacteria</taxon>
        <taxon>Pseudomonadati</taxon>
        <taxon>Pseudomonadota</taxon>
        <taxon>Alphaproteobacteria</taxon>
        <taxon>Sphingomonadales</taxon>
        <taxon>Sphingomonadaceae</taxon>
        <taxon>Sphingomonas</taxon>
    </lineage>
</organism>
<reference evidence="2 3" key="1">
    <citation type="submission" date="2020-08" db="EMBL/GenBank/DDBJ databases">
        <title>Genome sequence of Sphingomonas sediminicola KACC 15039T.</title>
        <authorList>
            <person name="Hyun D.-W."/>
            <person name="Bae J.-W."/>
        </authorList>
    </citation>
    <scope>NUCLEOTIDE SEQUENCE [LARGE SCALE GENOMIC DNA]</scope>
    <source>
        <strain evidence="2 3">KACC 15039</strain>
    </source>
</reference>
<feature type="signal peptide" evidence="1">
    <location>
        <begin position="1"/>
        <end position="18"/>
    </location>
</feature>